<accession>A0ABT1HPR0</accession>
<sequence>MPERTTSEERVDQRVRALLADVPPMTEQSFVEGRQRVLAGAAEGARPVAARPLAGRRGAARWLALAAGVVVLAAGAVVGVSALGPDHQPTASAATVLNRAAALAITVEDPVVNPGQYHYTKTHQWALGVEAAKDRNGRAFQYLSETVSEVWRPTTWTDQWLARSTTTGRRQWIEGSEEEARAAGVPLDDAKTTENRAPCGDFIPELGTTGPCQLVQGSWNYPTPEFMAGLPRDPRQLHDRIKSYVDGQKDLRGGVITVVSRMLSAGWTPKDLRAALYRVLADLPDIQIMEHKANLDGRTGVAFSAGDTGSTRWEIIIDPDTGRFIGEREVATSDWEDVRAGTLWTSSSVVTGVADGMGQPPRG</sequence>
<dbReference type="InterPro" id="IPR047789">
    <property type="entry name" value="CU044_5270-like"/>
</dbReference>
<keyword evidence="1" id="KW-0812">Transmembrane</keyword>
<proteinExistence type="predicted"/>
<dbReference type="Proteomes" id="UP001205311">
    <property type="component" value="Unassembled WGS sequence"/>
</dbReference>
<evidence type="ECO:0008006" key="4">
    <source>
        <dbReference type="Google" id="ProtNLM"/>
    </source>
</evidence>
<gene>
    <name evidence="2" type="ORF">LX15_001187</name>
</gene>
<dbReference type="EMBL" id="JAMTCP010000004">
    <property type="protein sequence ID" value="MCP2257502.1"/>
    <property type="molecule type" value="Genomic_DNA"/>
</dbReference>
<evidence type="ECO:0000313" key="2">
    <source>
        <dbReference type="EMBL" id="MCP2257502.1"/>
    </source>
</evidence>
<evidence type="ECO:0000313" key="3">
    <source>
        <dbReference type="Proteomes" id="UP001205311"/>
    </source>
</evidence>
<keyword evidence="1" id="KW-0472">Membrane</keyword>
<comment type="caution">
    <text evidence="2">The sequence shown here is derived from an EMBL/GenBank/DDBJ whole genome shotgun (WGS) entry which is preliminary data.</text>
</comment>
<protein>
    <recommendedName>
        <fullName evidence="4">CU044_5270 family protein</fullName>
    </recommendedName>
</protein>
<feature type="transmembrane region" description="Helical" evidence="1">
    <location>
        <begin position="62"/>
        <end position="83"/>
    </location>
</feature>
<dbReference type="NCBIfam" id="NF038083">
    <property type="entry name" value="CU044_5270_fam"/>
    <property type="match status" value="1"/>
</dbReference>
<organism evidence="2 3">
    <name type="scientific">Streptoalloteichus tenebrarius (strain ATCC 17920 / DSM 40477 / JCM 4838 / CBS 697.72 / NBRC 16177 / NCIMB 11028 / NRRL B-12390 / A12253. 1 / ISP 5477)</name>
    <name type="common">Streptomyces tenebrarius</name>
    <dbReference type="NCBI Taxonomy" id="1933"/>
    <lineage>
        <taxon>Bacteria</taxon>
        <taxon>Bacillati</taxon>
        <taxon>Actinomycetota</taxon>
        <taxon>Actinomycetes</taxon>
        <taxon>Pseudonocardiales</taxon>
        <taxon>Pseudonocardiaceae</taxon>
        <taxon>Streptoalloteichus</taxon>
    </lineage>
</organism>
<name>A0ABT1HPR0_STRSD</name>
<keyword evidence="3" id="KW-1185">Reference proteome</keyword>
<evidence type="ECO:0000256" key="1">
    <source>
        <dbReference type="SAM" id="Phobius"/>
    </source>
</evidence>
<reference evidence="2 3" key="1">
    <citation type="submission" date="2022-06" db="EMBL/GenBank/DDBJ databases">
        <title>Genomic Encyclopedia of Archaeal and Bacterial Type Strains, Phase II (KMG-II): from individual species to whole genera.</title>
        <authorList>
            <person name="Goeker M."/>
        </authorList>
    </citation>
    <scope>NUCLEOTIDE SEQUENCE [LARGE SCALE GENOMIC DNA]</scope>
    <source>
        <strain evidence="2 3">DSM 40477</strain>
    </source>
</reference>
<dbReference type="RefSeq" id="WP_253668457.1">
    <property type="nucleotide sequence ID" value="NZ_JAMTCP010000004.1"/>
</dbReference>
<keyword evidence="1" id="KW-1133">Transmembrane helix</keyword>